<keyword evidence="3" id="KW-0418">Kinase</keyword>
<dbReference type="InterPro" id="IPR017441">
    <property type="entry name" value="Protein_kinase_ATP_BS"/>
</dbReference>
<gene>
    <name evidence="9" type="ORF">GCM10009838_42360</name>
</gene>
<dbReference type="InterPro" id="IPR000719">
    <property type="entry name" value="Prot_kinase_dom"/>
</dbReference>
<dbReference type="SUPFAM" id="SSF56112">
    <property type="entry name" value="Protein kinase-like (PK-like)"/>
    <property type="match status" value="1"/>
</dbReference>
<feature type="compositionally biased region" description="Gly residues" evidence="6">
    <location>
        <begin position="317"/>
        <end position="330"/>
    </location>
</feature>
<evidence type="ECO:0000256" key="7">
    <source>
        <dbReference type="SAM" id="Phobius"/>
    </source>
</evidence>
<dbReference type="PROSITE" id="PS50011">
    <property type="entry name" value="PROTEIN_KINASE_DOM"/>
    <property type="match status" value="1"/>
</dbReference>
<feature type="region of interest" description="Disordered" evidence="6">
    <location>
        <begin position="443"/>
        <end position="469"/>
    </location>
</feature>
<feature type="domain" description="Protein kinase" evidence="8">
    <location>
        <begin position="15"/>
        <end position="270"/>
    </location>
</feature>
<protein>
    <recommendedName>
        <fullName evidence="8">Protein kinase domain-containing protein</fullName>
    </recommendedName>
</protein>
<dbReference type="PROSITE" id="PS00108">
    <property type="entry name" value="PROTEIN_KINASE_ST"/>
    <property type="match status" value="1"/>
</dbReference>
<dbReference type="Gene3D" id="3.30.200.20">
    <property type="entry name" value="Phosphorylase Kinase, domain 1"/>
    <property type="match status" value="1"/>
</dbReference>
<dbReference type="InterPro" id="IPR011009">
    <property type="entry name" value="Kinase-like_dom_sf"/>
</dbReference>
<dbReference type="Proteomes" id="UP001499854">
    <property type="component" value="Unassembled WGS sequence"/>
</dbReference>
<keyword evidence="1" id="KW-0808">Transferase</keyword>
<feature type="compositionally biased region" description="Low complexity" evidence="6">
    <location>
        <begin position="376"/>
        <end position="385"/>
    </location>
</feature>
<evidence type="ECO:0000313" key="9">
    <source>
        <dbReference type="EMBL" id="GAA1977472.1"/>
    </source>
</evidence>
<reference evidence="10" key="1">
    <citation type="journal article" date="2019" name="Int. J. Syst. Evol. Microbiol.">
        <title>The Global Catalogue of Microorganisms (GCM) 10K type strain sequencing project: providing services to taxonomists for standard genome sequencing and annotation.</title>
        <authorList>
            <consortium name="The Broad Institute Genomics Platform"/>
            <consortium name="The Broad Institute Genome Sequencing Center for Infectious Disease"/>
            <person name="Wu L."/>
            <person name="Ma J."/>
        </authorList>
    </citation>
    <scope>NUCLEOTIDE SEQUENCE [LARGE SCALE GENOMIC DNA]</scope>
    <source>
        <strain evidence="10">JCM 16013</strain>
    </source>
</reference>
<sequence length="728" mass="73214">MEPLRSGDPQGVGRYRFLGRLGAGGMGLVCLGRGPDGRLVAVKLIHEDIAADPDYRRRFAREVRAAAAVQARFTAAVVDADPQAPQPWYASEFIDGPTLGQIVRRTGPLEERALRALAAGLAEAVAAFETAGLVHRDLKPDNILLAADGPKVIDFGIARGENDSLLTRAGSVLGSPGYMSPEQIAGDRVTSASDVFSLGAVLAFAGQAAGAFGDGPAEARIYMTKFGDPDISGIPLPLRDPLLRCLAKKPRDRPTPRELVTWWSVRTDELGTLINIGRGPGAQSAESVRPTGERLYGAPAAGTGGSGGSAPPSSSGGLVGGQHGQAGVSGPGAAPLSAVPPSSGGLVGGQHSQAGVAAAGPVSGPMVGGGGGGATPGSPVPASAAQHSQAPWQPSGLVPATPASPAVPAAPVVPAVPAPPAVPVAPGSRVYGEPTAVASADDLDLAAPPSPSAEPWLPPTPWLPGSDEVSLALPADPGADGRLDSRLATMAGASSAPPLAPVPLGNPFIAREWTPAPKPHQPQRPRPWWRQLVGVDRLPGGVFRDLLAGLAAAGILALFSFPEPSTVLAVAFAATALALGFVLGGRRSALAVAAYSGAALGGVKILPGKLAASTHDPSLAFVLQIAVLLLAAGGIARVAGLARRPVLGFAVAFAGYIASQAAAVLWVANRTGVDFLTAWRAGTEGLLIYRDAGIAAACAAAVGFLALVGSSQAAVGVDGPYRATGEHR</sequence>
<dbReference type="InterPro" id="IPR008271">
    <property type="entry name" value="Ser/Thr_kinase_AS"/>
</dbReference>
<dbReference type="Gene3D" id="1.10.510.10">
    <property type="entry name" value="Transferase(Phosphotransferase) domain 1"/>
    <property type="match status" value="1"/>
</dbReference>
<evidence type="ECO:0000256" key="1">
    <source>
        <dbReference type="ARBA" id="ARBA00022679"/>
    </source>
</evidence>
<feature type="transmembrane region" description="Helical" evidence="7">
    <location>
        <begin position="567"/>
        <end position="583"/>
    </location>
</feature>
<evidence type="ECO:0000256" key="4">
    <source>
        <dbReference type="ARBA" id="ARBA00022840"/>
    </source>
</evidence>
<feature type="transmembrane region" description="Helical" evidence="7">
    <location>
        <begin position="619"/>
        <end position="639"/>
    </location>
</feature>
<keyword evidence="7" id="KW-1133">Transmembrane helix</keyword>
<dbReference type="EMBL" id="BAAAQM010000023">
    <property type="protein sequence ID" value="GAA1977472.1"/>
    <property type="molecule type" value="Genomic_DNA"/>
</dbReference>
<dbReference type="CDD" id="cd14014">
    <property type="entry name" value="STKc_PknB_like"/>
    <property type="match status" value="1"/>
</dbReference>
<dbReference type="PANTHER" id="PTHR43289:SF34">
    <property type="entry name" value="SERINE_THREONINE-PROTEIN KINASE YBDM-RELATED"/>
    <property type="match status" value="1"/>
</dbReference>
<proteinExistence type="predicted"/>
<evidence type="ECO:0000256" key="5">
    <source>
        <dbReference type="PROSITE-ProRule" id="PRU10141"/>
    </source>
</evidence>
<evidence type="ECO:0000256" key="6">
    <source>
        <dbReference type="SAM" id="MobiDB-lite"/>
    </source>
</evidence>
<feature type="transmembrane region" description="Helical" evidence="7">
    <location>
        <begin position="590"/>
        <end position="607"/>
    </location>
</feature>
<dbReference type="PROSITE" id="PS00107">
    <property type="entry name" value="PROTEIN_KINASE_ATP"/>
    <property type="match status" value="1"/>
</dbReference>
<keyword evidence="4 5" id="KW-0067">ATP-binding</keyword>
<name>A0ABP5DEP3_9ACTN</name>
<evidence type="ECO:0000313" key="10">
    <source>
        <dbReference type="Proteomes" id="UP001499854"/>
    </source>
</evidence>
<feature type="transmembrane region" description="Helical" evidence="7">
    <location>
        <begin position="688"/>
        <end position="708"/>
    </location>
</feature>
<evidence type="ECO:0000256" key="3">
    <source>
        <dbReference type="ARBA" id="ARBA00022777"/>
    </source>
</evidence>
<feature type="region of interest" description="Disordered" evidence="6">
    <location>
        <begin position="274"/>
        <end position="406"/>
    </location>
</feature>
<dbReference type="SMART" id="SM00220">
    <property type="entry name" value="S_TKc"/>
    <property type="match status" value="1"/>
</dbReference>
<keyword evidence="10" id="KW-1185">Reference proteome</keyword>
<keyword evidence="7" id="KW-0812">Transmembrane</keyword>
<feature type="transmembrane region" description="Helical" evidence="7">
    <location>
        <begin position="646"/>
        <end position="668"/>
    </location>
</feature>
<feature type="compositionally biased region" description="Gly residues" evidence="6">
    <location>
        <begin position="366"/>
        <end position="375"/>
    </location>
</feature>
<dbReference type="Pfam" id="PF00069">
    <property type="entry name" value="Pkinase"/>
    <property type="match status" value="1"/>
</dbReference>
<organism evidence="9 10">
    <name type="scientific">Catenulispora subtropica</name>
    <dbReference type="NCBI Taxonomy" id="450798"/>
    <lineage>
        <taxon>Bacteria</taxon>
        <taxon>Bacillati</taxon>
        <taxon>Actinomycetota</taxon>
        <taxon>Actinomycetes</taxon>
        <taxon>Catenulisporales</taxon>
        <taxon>Catenulisporaceae</taxon>
        <taxon>Catenulispora</taxon>
    </lineage>
</organism>
<feature type="compositionally biased region" description="Low complexity" evidence="6">
    <location>
        <begin position="354"/>
        <end position="365"/>
    </location>
</feature>
<keyword evidence="7" id="KW-0472">Membrane</keyword>
<feature type="binding site" evidence="5">
    <location>
        <position position="43"/>
    </location>
    <ligand>
        <name>ATP</name>
        <dbReference type="ChEBI" id="CHEBI:30616"/>
    </ligand>
</feature>
<dbReference type="PANTHER" id="PTHR43289">
    <property type="entry name" value="MITOGEN-ACTIVATED PROTEIN KINASE KINASE KINASE 20-RELATED"/>
    <property type="match status" value="1"/>
</dbReference>
<feature type="compositionally biased region" description="Pro residues" evidence="6">
    <location>
        <begin position="448"/>
        <end position="462"/>
    </location>
</feature>
<evidence type="ECO:0000256" key="2">
    <source>
        <dbReference type="ARBA" id="ARBA00022741"/>
    </source>
</evidence>
<evidence type="ECO:0000259" key="8">
    <source>
        <dbReference type="PROSITE" id="PS50011"/>
    </source>
</evidence>
<keyword evidence="2 5" id="KW-0547">Nucleotide-binding</keyword>
<comment type="caution">
    <text evidence="9">The sequence shown here is derived from an EMBL/GenBank/DDBJ whole genome shotgun (WGS) entry which is preliminary data.</text>
</comment>
<accession>A0ABP5DEP3</accession>